<dbReference type="Gene3D" id="3.30.428.10">
    <property type="entry name" value="HIT-like"/>
    <property type="match status" value="1"/>
</dbReference>
<dbReference type="EMBL" id="SJPO01000009">
    <property type="protein sequence ID" value="TWT73725.1"/>
    <property type="molecule type" value="Genomic_DNA"/>
</dbReference>
<dbReference type="Proteomes" id="UP000318478">
    <property type="component" value="Unassembled WGS sequence"/>
</dbReference>
<keyword evidence="6" id="KW-0548">Nucleotidyltransferase</keyword>
<dbReference type="CDD" id="cd01275">
    <property type="entry name" value="FHIT"/>
    <property type="match status" value="1"/>
</dbReference>
<feature type="binding site" evidence="3">
    <location>
        <position position="71"/>
    </location>
    <ligand>
        <name>substrate</name>
    </ligand>
</feature>
<keyword evidence="6" id="KW-0808">Transferase</keyword>
<dbReference type="InterPro" id="IPR039383">
    <property type="entry name" value="FHIT"/>
</dbReference>
<dbReference type="AlphaFoldDB" id="A0A5C5YGX1"/>
<feature type="active site" description="Tele-AMP-histidine intermediate" evidence="2">
    <location>
        <position position="141"/>
    </location>
</feature>
<dbReference type="EC" id="2.7.7.53" evidence="6"/>
<feature type="short sequence motif" description="Histidine triad motif" evidence="4">
    <location>
        <begin position="139"/>
        <end position="143"/>
    </location>
</feature>
<sequence length="180" mass="20204">MDEQRLWAPWRLSYIKGKQAEPAPPTPTAWRDGAKRDCFLCRAAADYDDQPAVNEQLLVFYRGACSQGVLNRYPYSNGHLLLAPLRHVADLAELTDEEHLELMHALARTKQQLAERLTAQGFNIGLNLGQIAGAGVPGHLHWHIVPRWTGDHNFMSTTAGVRVIPQALEELWRVLCDCDA</sequence>
<dbReference type="GO" id="GO:0003877">
    <property type="term" value="F:ATP:ADP adenylyltransferase activity"/>
    <property type="evidence" value="ECO:0007669"/>
    <property type="project" value="UniProtKB-EC"/>
</dbReference>
<evidence type="ECO:0000313" key="6">
    <source>
        <dbReference type="EMBL" id="TWT73725.1"/>
    </source>
</evidence>
<name>A0A5C5YGX1_9BACT</name>
<dbReference type="PROSITE" id="PS51084">
    <property type="entry name" value="HIT_2"/>
    <property type="match status" value="1"/>
</dbReference>
<reference evidence="6 7" key="1">
    <citation type="submission" date="2019-02" db="EMBL/GenBank/DDBJ databases">
        <title>Deep-cultivation of Planctomycetes and their phenomic and genomic characterization uncovers novel biology.</title>
        <authorList>
            <person name="Wiegand S."/>
            <person name="Jogler M."/>
            <person name="Boedeker C."/>
            <person name="Pinto D."/>
            <person name="Vollmers J."/>
            <person name="Rivas-Marin E."/>
            <person name="Kohn T."/>
            <person name="Peeters S.H."/>
            <person name="Heuer A."/>
            <person name="Rast P."/>
            <person name="Oberbeckmann S."/>
            <person name="Bunk B."/>
            <person name="Jeske O."/>
            <person name="Meyerdierks A."/>
            <person name="Storesund J.E."/>
            <person name="Kallscheuer N."/>
            <person name="Luecker S."/>
            <person name="Lage O.M."/>
            <person name="Pohl T."/>
            <person name="Merkel B.J."/>
            <person name="Hornburger P."/>
            <person name="Mueller R.-W."/>
            <person name="Bruemmer F."/>
            <person name="Labrenz M."/>
            <person name="Spormann A.M."/>
            <person name="Op Den Camp H."/>
            <person name="Overmann J."/>
            <person name="Amann R."/>
            <person name="Jetten M.S.M."/>
            <person name="Mascher T."/>
            <person name="Medema M.H."/>
            <person name="Devos D.P."/>
            <person name="Kaster A.-K."/>
            <person name="Ovreas L."/>
            <person name="Rohde M."/>
            <person name="Galperin M.Y."/>
            <person name="Jogler C."/>
        </authorList>
    </citation>
    <scope>NUCLEOTIDE SEQUENCE [LARGE SCALE GENOMIC DNA]</scope>
    <source>
        <strain evidence="6 7">Pla123a</strain>
    </source>
</reference>
<evidence type="ECO:0000256" key="2">
    <source>
        <dbReference type="PIRSR" id="PIRSR639383-1"/>
    </source>
</evidence>
<dbReference type="OrthoDB" id="9784774at2"/>
<protein>
    <submittedName>
        <fullName evidence="6">AP-4-A phosphorylase</fullName>
        <ecNumber evidence="6">2.7.7.53</ecNumber>
    </submittedName>
</protein>
<dbReference type="SUPFAM" id="SSF54197">
    <property type="entry name" value="HIT-like"/>
    <property type="match status" value="1"/>
</dbReference>
<organism evidence="6 7">
    <name type="scientific">Posidoniimonas polymericola</name>
    <dbReference type="NCBI Taxonomy" id="2528002"/>
    <lineage>
        <taxon>Bacteria</taxon>
        <taxon>Pseudomonadati</taxon>
        <taxon>Planctomycetota</taxon>
        <taxon>Planctomycetia</taxon>
        <taxon>Pirellulales</taxon>
        <taxon>Lacipirellulaceae</taxon>
        <taxon>Posidoniimonas</taxon>
    </lineage>
</organism>
<evidence type="ECO:0000256" key="3">
    <source>
        <dbReference type="PIRSR" id="PIRSR639383-2"/>
    </source>
</evidence>
<dbReference type="InterPro" id="IPR011146">
    <property type="entry name" value="HIT-like"/>
</dbReference>
<dbReference type="Pfam" id="PF01230">
    <property type="entry name" value="HIT"/>
    <property type="match status" value="1"/>
</dbReference>
<dbReference type="InterPro" id="IPR052908">
    <property type="entry name" value="AP-4-A_phosphorylase"/>
</dbReference>
<dbReference type="GO" id="GO:0000166">
    <property type="term" value="F:nucleotide binding"/>
    <property type="evidence" value="ECO:0007669"/>
    <property type="project" value="UniProtKB-KW"/>
</dbReference>
<feature type="binding site" evidence="3">
    <location>
        <begin position="133"/>
        <end position="136"/>
    </location>
    <ligand>
        <name>substrate</name>
    </ligand>
</feature>
<evidence type="ECO:0000313" key="7">
    <source>
        <dbReference type="Proteomes" id="UP000318478"/>
    </source>
</evidence>
<evidence type="ECO:0000256" key="4">
    <source>
        <dbReference type="PROSITE-ProRule" id="PRU00464"/>
    </source>
</evidence>
<dbReference type="PANTHER" id="PTHR42997:SF1">
    <property type="entry name" value="AP-4-A PHOSPHORYLASE"/>
    <property type="match status" value="1"/>
</dbReference>
<gene>
    <name evidence="6" type="ORF">Pla123a_36180</name>
</gene>
<evidence type="ECO:0000259" key="5">
    <source>
        <dbReference type="PROSITE" id="PS51084"/>
    </source>
</evidence>
<accession>A0A5C5YGX1</accession>
<feature type="domain" description="HIT" evidence="5">
    <location>
        <begin position="46"/>
        <end position="154"/>
    </location>
</feature>
<dbReference type="RefSeq" id="WP_146589474.1">
    <property type="nucleotide sequence ID" value="NZ_SJPO01000009.1"/>
</dbReference>
<evidence type="ECO:0000256" key="1">
    <source>
        <dbReference type="ARBA" id="ARBA00022741"/>
    </source>
</evidence>
<proteinExistence type="predicted"/>
<keyword evidence="7" id="KW-1185">Reference proteome</keyword>
<comment type="caution">
    <text evidence="6">The sequence shown here is derived from an EMBL/GenBank/DDBJ whole genome shotgun (WGS) entry which is preliminary data.</text>
</comment>
<keyword evidence="1" id="KW-0547">Nucleotide-binding</keyword>
<feature type="binding site" evidence="3">
    <location>
        <position position="143"/>
    </location>
    <ligand>
        <name>substrate</name>
    </ligand>
</feature>
<dbReference type="InterPro" id="IPR036265">
    <property type="entry name" value="HIT-like_sf"/>
</dbReference>
<dbReference type="PANTHER" id="PTHR42997">
    <property type="entry name" value="HIT FAMILY HYDROLASE"/>
    <property type="match status" value="1"/>
</dbReference>